<dbReference type="PANTHER" id="PTHR43451">
    <property type="entry name" value="ACETYLTRANSFERASE (GNAT) FAMILY PROTEIN"/>
    <property type="match status" value="1"/>
</dbReference>
<dbReference type="EC" id="2.3.1.-" evidence="2"/>
<dbReference type="InterPro" id="IPR052564">
    <property type="entry name" value="N-acetyltrans/Recomb-assoc"/>
</dbReference>
<keyword evidence="2" id="KW-0808">Transferase</keyword>
<evidence type="ECO:0000313" key="3">
    <source>
        <dbReference type="Proteomes" id="UP001597440"/>
    </source>
</evidence>
<comment type="caution">
    <text evidence="2">The sequence shown here is derived from an EMBL/GenBank/DDBJ whole genome shotgun (WGS) entry which is preliminary data.</text>
</comment>
<keyword evidence="3" id="KW-1185">Reference proteome</keyword>
<dbReference type="PANTHER" id="PTHR43451:SF1">
    <property type="entry name" value="ACETYLTRANSFERASE"/>
    <property type="match status" value="1"/>
</dbReference>
<dbReference type="Gene3D" id="3.40.630.30">
    <property type="match status" value="1"/>
</dbReference>
<dbReference type="Pfam" id="PF13673">
    <property type="entry name" value="Acetyltransf_10"/>
    <property type="match status" value="1"/>
</dbReference>
<proteinExistence type="predicted"/>
<dbReference type="InterPro" id="IPR000182">
    <property type="entry name" value="GNAT_dom"/>
</dbReference>
<dbReference type="EMBL" id="JBHULD010000014">
    <property type="protein sequence ID" value="MFD2555124.1"/>
    <property type="molecule type" value="Genomic_DNA"/>
</dbReference>
<dbReference type="RefSeq" id="WP_210353488.1">
    <property type="nucleotide sequence ID" value="NZ_JAEQMU010000001.1"/>
</dbReference>
<dbReference type="CDD" id="cd04301">
    <property type="entry name" value="NAT_SF"/>
    <property type="match status" value="1"/>
</dbReference>
<evidence type="ECO:0000313" key="2">
    <source>
        <dbReference type="EMBL" id="MFD2555124.1"/>
    </source>
</evidence>
<gene>
    <name evidence="2" type="ORF">ACFSQW_12025</name>
</gene>
<name>A0ABW5L287_9SPHI</name>
<protein>
    <submittedName>
        <fullName evidence="2">GNAT family N-acetyltransferase</fullName>
        <ecNumber evidence="2">2.3.1.-</ecNumber>
    </submittedName>
</protein>
<dbReference type="SUPFAM" id="SSF55729">
    <property type="entry name" value="Acyl-CoA N-acyltransferases (Nat)"/>
    <property type="match status" value="1"/>
</dbReference>
<organism evidence="2 3">
    <name type="scientific">Sphingobacterium tabacisoli</name>
    <dbReference type="NCBI Taxonomy" id="2044855"/>
    <lineage>
        <taxon>Bacteria</taxon>
        <taxon>Pseudomonadati</taxon>
        <taxon>Bacteroidota</taxon>
        <taxon>Sphingobacteriia</taxon>
        <taxon>Sphingobacteriales</taxon>
        <taxon>Sphingobacteriaceae</taxon>
        <taxon>Sphingobacterium</taxon>
    </lineage>
</organism>
<feature type="domain" description="N-acetyltransferase" evidence="1">
    <location>
        <begin position="1"/>
        <end position="151"/>
    </location>
</feature>
<reference evidence="3" key="1">
    <citation type="journal article" date="2019" name="Int. J. Syst. Evol. Microbiol.">
        <title>The Global Catalogue of Microorganisms (GCM) 10K type strain sequencing project: providing services to taxonomists for standard genome sequencing and annotation.</title>
        <authorList>
            <consortium name="The Broad Institute Genomics Platform"/>
            <consortium name="The Broad Institute Genome Sequencing Center for Infectious Disease"/>
            <person name="Wu L."/>
            <person name="Ma J."/>
        </authorList>
    </citation>
    <scope>NUCLEOTIDE SEQUENCE [LARGE SCALE GENOMIC DNA]</scope>
    <source>
        <strain evidence="3">KCTC 52298</strain>
    </source>
</reference>
<sequence length="164" mass="19038">MEIRKYRSSDIKEIAELFYETVHTINKKDYSEEQLSVWATGNIDMEKWDISFQSNQTFVALENDVIVGFGDIEATGYLDRLYVHKDFQGKGIATAICNVLEKEVNMDCIQAHASITAKPFFIKRGYKVIKEQEVERQGILLTNYLMEKCLQPMINQRHHLITVL</sequence>
<dbReference type="InterPro" id="IPR016181">
    <property type="entry name" value="Acyl_CoA_acyltransferase"/>
</dbReference>
<dbReference type="Proteomes" id="UP001597440">
    <property type="component" value="Unassembled WGS sequence"/>
</dbReference>
<dbReference type="PROSITE" id="PS51186">
    <property type="entry name" value="GNAT"/>
    <property type="match status" value="1"/>
</dbReference>
<accession>A0ABW5L287</accession>
<evidence type="ECO:0000259" key="1">
    <source>
        <dbReference type="PROSITE" id="PS51186"/>
    </source>
</evidence>
<dbReference type="GO" id="GO:0016746">
    <property type="term" value="F:acyltransferase activity"/>
    <property type="evidence" value="ECO:0007669"/>
    <property type="project" value="UniProtKB-KW"/>
</dbReference>
<keyword evidence="2" id="KW-0012">Acyltransferase</keyword>